<dbReference type="InterPro" id="IPR015797">
    <property type="entry name" value="NUDIX_hydrolase-like_dom_sf"/>
</dbReference>
<feature type="region of interest" description="Disordered" evidence="7">
    <location>
        <begin position="82"/>
        <end position="104"/>
    </location>
</feature>
<keyword evidence="2" id="KW-0813">Transport</keyword>
<accession>A0A7J6FUU6</accession>
<dbReference type="Gene3D" id="1.10.287.110">
    <property type="entry name" value="DnaJ domain"/>
    <property type="match status" value="1"/>
</dbReference>
<dbReference type="AlphaFoldDB" id="A0A7J6FUU6"/>
<evidence type="ECO:0000256" key="6">
    <source>
        <dbReference type="ARBA" id="ARBA00023136"/>
    </source>
</evidence>
<evidence type="ECO:0000256" key="8">
    <source>
        <dbReference type="SAM" id="Phobius"/>
    </source>
</evidence>
<evidence type="ECO:0000256" key="1">
    <source>
        <dbReference type="ARBA" id="ARBA00004141"/>
    </source>
</evidence>
<dbReference type="InterPro" id="IPR036869">
    <property type="entry name" value="J_dom_sf"/>
</dbReference>
<dbReference type="InterPro" id="IPR027469">
    <property type="entry name" value="Cation_efflux_TMD_sf"/>
</dbReference>
<dbReference type="InterPro" id="IPR058533">
    <property type="entry name" value="Cation_efflux_TM"/>
</dbReference>
<proteinExistence type="predicted"/>
<dbReference type="CDD" id="cd04511">
    <property type="entry name" value="NUDIX_Hydrolase"/>
    <property type="match status" value="1"/>
</dbReference>
<dbReference type="Gene3D" id="2.20.70.10">
    <property type="match status" value="1"/>
</dbReference>
<sequence>MNRHTTIKAALFNSNPSCYFSKAAHFHSTSVLDRRRRNYWETKNNYYSKRFRKLHAKENLLRNVSAYADFFFQSLRDECDEDDSTSSKGPFRRPHSGKDFRRGFGNRGSPAWDRRGFRICEDEDDYVDTETIFRSAFGGNRFYHWSFLNEENTQWRSSSRFSKNSWNWRHRIEEEYEYEYEYESESVESDLSSHRLALGLSASGPLKLEEVKNAYRACALKWHPDRHLGSSKVCTCLIHSTGLWQRRSSSFAVQHTNLYVISWQWSKDAASKSSSTTTPLAEYSTESPLPNMLKAIQVLGCSHIWRPHTSSGLSFISVSVNPLSSSLRRLPSNSSFLTMSSTRSSSGFGAFRARAANSESNPVGASSSSSSSVAAQSTGSAALKVNFCQWCGGKTKHEVPEGQENIRAICTVCEKITYQNPKMVVGCLVEHDNKVLLCKRNIQPSYGLWTLPAGYMEIGESAAEGAIRETWEEATADVEIVLPFAQLDIPRIGQTYLIFLAKLKKPHFAPGPESSEVELFALDDIPFNSLAFSSMLVTLKLYVEDAKAGRFKFHYGTINKRSNKTVGWLCVRGPGLNFPSTYPERTNIHMETASLGLVLLIFTPLLSTVICNHNKMNNSFNFRANQENELQNSFNGDLGLGLNDRRFAFSRQASFQQYQEPRTPVSNNLDDSLAGRPFLSRTVSSIDIPLPEAYAAEQNVKFFGAGEVSPHKLSVSLLLGSMLRIMSSGSRYMKRLFMLISLNVAYSTTELCIGLLTGRVGLVSDAFHLTFGCGLLTFSLFAMAASRGKPDGIYTYGYKRLEVLSAFTNALFLLFMSFSLAVEALHAFIEDESEHKHYLIVSAVTNLLVNLIGVWFFRNYARINLRLREQDNDRHPPRGIKWGIDRTMMFLCVAAYRKAEDMNYHSVFLHVLADSIRSAGLILASWLLSLGVQNAEVLCLGLVSVTVFMLVMPLFKAAGGILLQMAPPSIPSSALSKCLRQISALEDVSEVSQARFWELVPGHVVGSLSIQVKKGTDDRSVLQYVHGLYHELGIQDLTVQTDDV</sequence>
<dbReference type="NCBIfam" id="TIGR01297">
    <property type="entry name" value="CDF"/>
    <property type="match status" value="1"/>
</dbReference>
<dbReference type="InterPro" id="IPR020084">
    <property type="entry name" value="NUDIX_hydrolase_CS"/>
</dbReference>
<dbReference type="InterPro" id="IPR045316">
    <property type="entry name" value="Msc2-like"/>
</dbReference>
<feature type="transmembrane region" description="Helical" evidence="8">
    <location>
        <begin position="806"/>
        <end position="829"/>
    </location>
</feature>
<feature type="transmembrane region" description="Helical" evidence="8">
    <location>
        <begin position="593"/>
        <end position="611"/>
    </location>
</feature>
<evidence type="ECO:0000313" key="10">
    <source>
        <dbReference type="EMBL" id="KAF4374536.1"/>
    </source>
</evidence>
<feature type="transmembrane region" description="Helical" evidence="8">
    <location>
        <begin position="835"/>
        <end position="857"/>
    </location>
</feature>
<feature type="domain" description="Nudix hydrolase" evidence="9">
    <location>
        <begin position="420"/>
        <end position="543"/>
    </location>
</feature>
<reference evidence="10 11" key="1">
    <citation type="journal article" date="2020" name="bioRxiv">
        <title>Sequence and annotation of 42 cannabis genomes reveals extensive copy number variation in cannabinoid synthesis and pathogen resistance genes.</title>
        <authorList>
            <person name="Mckernan K.J."/>
            <person name="Helbert Y."/>
            <person name="Kane L.T."/>
            <person name="Ebling H."/>
            <person name="Zhang L."/>
            <person name="Liu B."/>
            <person name="Eaton Z."/>
            <person name="Mclaughlin S."/>
            <person name="Kingan S."/>
            <person name="Baybayan P."/>
            <person name="Concepcion G."/>
            <person name="Jordan M."/>
            <person name="Riva A."/>
            <person name="Barbazuk W."/>
            <person name="Harkins T."/>
        </authorList>
    </citation>
    <scope>NUCLEOTIDE SEQUENCE [LARGE SCALE GENOMIC DNA]</scope>
    <source>
        <strain evidence="11">cv. Jamaican Lion 4</strain>
        <tissue evidence="10">Leaf</tissue>
    </source>
</reference>
<keyword evidence="4" id="KW-0378">Hydrolase</keyword>
<keyword evidence="5 8" id="KW-1133">Transmembrane helix</keyword>
<name>A0A7J6FUU6_CANSA</name>
<dbReference type="PANTHER" id="PTHR45755:SF3">
    <property type="entry name" value="METAL TOLERANCE PROTEIN C2"/>
    <property type="match status" value="1"/>
</dbReference>
<dbReference type="Pfam" id="PF01545">
    <property type="entry name" value="Cation_efflux"/>
    <property type="match status" value="1"/>
</dbReference>
<dbReference type="Proteomes" id="UP000525078">
    <property type="component" value="Unassembled WGS sequence"/>
</dbReference>
<dbReference type="EMBL" id="JAATIP010000095">
    <property type="protein sequence ID" value="KAF4374536.1"/>
    <property type="molecule type" value="Genomic_DNA"/>
</dbReference>
<dbReference type="InterPro" id="IPR029401">
    <property type="entry name" value="Nudix_N"/>
</dbReference>
<dbReference type="GO" id="GO:0005794">
    <property type="term" value="C:Golgi apparatus"/>
    <property type="evidence" value="ECO:0007669"/>
    <property type="project" value="TreeGrafter"/>
</dbReference>
<dbReference type="CDD" id="cd06257">
    <property type="entry name" value="DnaJ"/>
    <property type="match status" value="1"/>
</dbReference>
<protein>
    <recommendedName>
        <fullName evidence="9">Nudix hydrolase domain-containing protein</fullName>
    </recommendedName>
</protein>
<dbReference type="InterPro" id="IPR002524">
    <property type="entry name" value="Cation_efflux"/>
</dbReference>
<feature type="transmembrane region" description="Helical" evidence="8">
    <location>
        <begin position="736"/>
        <end position="760"/>
    </location>
</feature>
<feature type="transmembrane region" description="Helical" evidence="8">
    <location>
        <begin position="935"/>
        <end position="955"/>
    </location>
</feature>
<keyword evidence="3 8" id="KW-0812">Transmembrane</keyword>
<dbReference type="PANTHER" id="PTHR45755">
    <property type="match status" value="1"/>
</dbReference>
<feature type="transmembrane region" description="Helical" evidence="8">
    <location>
        <begin position="766"/>
        <end position="785"/>
    </location>
</feature>
<evidence type="ECO:0000256" key="3">
    <source>
        <dbReference type="ARBA" id="ARBA00022692"/>
    </source>
</evidence>
<evidence type="ECO:0000256" key="2">
    <source>
        <dbReference type="ARBA" id="ARBA00022448"/>
    </source>
</evidence>
<dbReference type="SUPFAM" id="SSF161111">
    <property type="entry name" value="Cation efflux protein transmembrane domain-like"/>
    <property type="match status" value="1"/>
</dbReference>
<feature type="transmembrane region" description="Helical" evidence="8">
    <location>
        <begin position="907"/>
        <end position="929"/>
    </location>
</feature>
<dbReference type="GO" id="GO:0016020">
    <property type="term" value="C:membrane"/>
    <property type="evidence" value="ECO:0007669"/>
    <property type="project" value="UniProtKB-SubCell"/>
</dbReference>
<dbReference type="SUPFAM" id="SSF55811">
    <property type="entry name" value="Nudix"/>
    <property type="match status" value="1"/>
</dbReference>
<evidence type="ECO:0000313" key="11">
    <source>
        <dbReference type="Proteomes" id="UP000525078"/>
    </source>
</evidence>
<keyword evidence="6 8" id="KW-0472">Membrane</keyword>
<comment type="caution">
    <text evidence="10">The sequence shown here is derived from an EMBL/GenBank/DDBJ whole genome shotgun (WGS) entry which is preliminary data.</text>
</comment>
<dbReference type="InterPro" id="IPR001623">
    <property type="entry name" value="DnaJ_domain"/>
</dbReference>
<gene>
    <name evidence="10" type="ORF">F8388_016087</name>
</gene>
<dbReference type="GO" id="GO:0006882">
    <property type="term" value="P:intracellular zinc ion homeostasis"/>
    <property type="evidence" value="ECO:0007669"/>
    <property type="project" value="InterPro"/>
</dbReference>
<organism evidence="10 11">
    <name type="scientific">Cannabis sativa</name>
    <name type="common">Hemp</name>
    <name type="synonym">Marijuana</name>
    <dbReference type="NCBI Taxonomy" id="3483"/>
    <lineage>
        <taxon>Eukaryota</taxon>
        <taxon>Viridiplantae</taxon>
        <taxon>Streptophyta</taxon>
        <taxon>Embryophyta</taxon>
        <taxon>Tracheophyta</taxon>
        <taxon>Spermatophyta</taxon>
        <taxon>Magnoliopsida</taxon>
        <taxon>eudicotyledons</taxon>
        <taxon>Gunneridae</taxon>
        <taxon>Pentapetalae</taxon>
        <taxon>rosids</taxon>
        <taxon>fabids</taxon>
        <taxon>Rosales</taxon>
        <taxon>Cannabaceae</taxon>
        <taxon>Cannabis</taxon>
    </lineage>
</organism>
<dbReference type="GO" id="GO:0016787">
    <property type="term" value="F:hydrolase activity"/>
    <property type="evidence" value="ECO:0007669"/>
    <property type="project" value="UniProtKB-KW"/>
</dbReference>
<dbReference type="GO" id="GO:0005385">
    <property type="term" value="F:zinc ion transmembrane transporter activity"/>
    <property type="evidence" value="ECO:0007669"/>
    <property type="project" value="InterPro"/>
</dbReference>
<dbReference type="PROSITE" id="PS00893">
    <property type="entry name" value="NUDIX_BOX"/>
    <property type="match status" value="1"/>
</dbReference>
<dbReference type="Gene3D" id="3.90.79.10">
    <property type="entry name" value="Nucleoside Triphosphate Pyrophosphohydrolase"/>
    <property type="match status" value="1"/>
</dbReference>
<dbReference type="Gene3D" id="1.20.1510.10">
    <property type="entry name" value="Cation efflux protein transmembrane domain"/>
    <property type="match status" value="1"/>
</dbReference>
<dbReference type="Pfam" id="PF14803">
    <property type="entry name" value="Zn_ribbon_Nudix"/>
    <property type="match status" value="1"/>
</dbReference>
<evidence type="ECO:0000256" key="5">
    <source>
        <dbReference type="ARBA" id="ARBA00022989"/>
    </source>
</evidence>
<evidence type="ECO:0000256" key="4">
    <source>
        <dbReference type="ARBA" id="ARBA00022801"/>
    </source>
</evidence>
<evidence type="ECO:0000256" key="7">
    <source>
        <dbReference type="SAM" id="MobiDB-lite"/>
    </source>
</evidence>
<comment type="subcellular location">
    <subcellularLocation>
        <location evidence="1">Membrane</location>
        <topology evidence="1">Multi-pass membrane protein</topology>
    </subcellularLocation>
</comment>
<dbReference type="InterPro" id="IPR000086">
    <property type="entry name" value="NUDIX_hydrolase_dom"/>
</dbReference>
<dbReference type="SUPFAM" id="SSF46565">
    <property type="entry name" value="Chaperone J-domain"/>
    <property type="match status" value="1"/>
</dbReference>
<dbReference type="Pfam" id="PF00293">
    <property type="entry name" value="NUDIX"/>
    <property type="match status" value="1"/>
</dbReference>
<evidence type="ECO:0000259" key="9">
    <source>
        <dbReference type="PROSITE" id="PS51462"/>
    </source>
</evidence>
<dbReference type="PROSITE" id="PS51462">
    <property type="entry name" value="NUDIX"/>
    <property type="match status" value="1"/>
</dbReference>